<evidence type="ECO:0000256" key="2">
    <source>
        <dbReference type="ARBA" id="ARBA00022741"/>
    </source>
</evidence>
<gene>
    <name evidence="6" type="ORF">COV01_03255</name>
</gene>
<dbReference type="PANTHER" id="PTHR43024:SF1">
    <property type="entry name" value="UDP-N-ACETYLMURAMOYL-TRIPEPTIDE--D-ALANYL-D-ALANINE LIGASE"/>
    <property type="match status" value="1"/>
</dbReference>
<keyword evidence="2" id="KW-0547">Nucleotide-binding</keyword>
<dbReference type="Gene3D" id="3.40.1190.10">
    <property type="entry name" value="Mur-like, catalytic domain"/>
    <property type="match status" value="1"/>
</dbReference>
<sequence length="432" mass="48138">MKTLLRKTLTSILSFEASLVLRKYKPRVIAVTGSVGKTSAKDAIHAVVSTCYQARKNEKSFNSEIGVPLTILGCPNGWSSPKVWFYNVLRGARLVLKKHSYPEYLILEVGADHPGDIASITRWMKPDIAVLTRMSDIPVHVEYFKDPESVLAEKMKLVESLSRTGTIIVNADDKLFMREVSKIDKKKITYGFSHEATVHIDEVSISYTDSAHCLPQGEKIVLSINNIQSHVEIPDIVGGHLAYPFAAAVAVASALGIETVDWNKALKEYEAPRGRMRLVPGLFGSLVIDDSYNSSPIAVYEALKTLEEVTTKGRKIAVLGDMKELGEYSKTEHEKIGEQASHVSHTLITVGDASRDIYDSAIRAGLSEDRAKWFVDSVSAGVYLRDFVRVGDIILIKGSQSMRMERVAEALLEKDLKPEDYLVRQEEEWQKR</sequence>
<dbReference type="SUPFAM" id="SSF53244">
    <property type="entry name" value="MurD-like peptide ligases, peptide-binding domain"/>
    <property type="match status" value="1"/>
</dbReference>
<feature type="domain" description="Mur ligase C-terminal" evidence="4">
    <location>
        <begin position="274"/>
        <end position="399"/>
    </location>
</feature>
<dbReference type="SUPFAM" id="SSF53623">
    <property type="entry name" value="MurD-like peptide ligases, catalytic domain"/>
    <property type="match status" value="1"/>
</dbReference>
<dbReference type="InterPro" id="IPR051046">
    <property type="entry name" value="MurCDEF_CellWall_CoF430Synth"/>
</dbReference>
<dbReference type="Gene3D" id="3.90.190.20">
    <property type="entry name" value="Mur ligase, C-terminal domain"/>
    <property type="match status" value="1"/>
</dbReference>
<dbReference type="PANTHER" id="PTHR43024">
    <property type="entry name" value="UDP-N-ACETYLMURAMOYL-TRIPEPTIDE--D-ALANYL-D-ALANINE LIGASE"/>
    <property type="match status" value="1"/>
</dbReference>
<dbReference type="EMBL" id="PFEQ01000013">
    <property type="protein sequence ID" value="PJE74090.1"/>
    <property type="molecule type" value="Genomic_DNA"/>
</dbReference>
<name>A0A2M8LBT8_9BACT</name>
<evidence type="ECO:0000259" key="5">
    <source>
        <dbReference type="Pfam" id="PF08245"/>
    </source>
</evidence>
<organism evidence="6 7">
    <name type="scientific">Candidatus Taylorbacteria bacterium CG10_big_fil_rev_8_21_14_0_10_41_48</name>
    <dbReference type="NCBI Taxonomy" id="1975024"/>
    <lineage>
        <taxon>Bacteria</taxon>
        <taxon>Candidatus Tayloriibacteriota</taxon>
    </lineage>
</organism>
<evidence type="ECO:0000256" key="3">
    <source>
        <dbReference type="ARBA" id="ARBA00022840"/>
    </source>
</evidence>
<keyword evidence="3" id="KW-0067">ATP-binding</keyword>
<dbReference type="Pfam" id="PF08245">
    <property type="entry name" value="Mur_ligase_M"/>
    <property type="match status" value="1"/>
</dbReference>
<dbReference type="Pfam" id="PF02875">
    <property type="entry name" value="Mur_ligase_C"/>
    <property type="match status" value="1"/>
</dbReference>
<dbReference type="AlphaFoldDB" id="A0A2M8LBT8"/>
<comment type="caution">
    <text evidence="6">The sequence shown here is derived from an EMBL/GenBank/DDBJ whole genome shotgun (WGS) entry which is preliminary data.</text>
</comment>
<proteinExistence type="predicted"/>
<dbReference type="GO" id="GO:0005524">
    <property type="term" value="F:ATP binding"/>
    <property type="evidence" value="ECO:0007669"/>
    <property type="project" value="UniProtKB-KW"/>
</dbReference>
<evidence type="ECO:0000313" key="7">
    <source>
        <dbReference type="Proteomes" id="UP000228700"/>
    </source>
</evidence>
<dbReference type="InterPro" id="IPR036615">
    <property type="entry name" value="Mur_ligase_C_dom_sf"/>
</dbReference>
<protein>
    <recommendedName>
        <fullName evidence="8">UDP-N-acetylmuramoyl-tripeptide--D-alanyl-D-alanine ligase</fullName>
    </recommendedName>
</protein>
<dbReference type="Proteomes" id="UP000228700">
    <property type="component" value="Unassembled WGS sequence"/>
</dbReference>
<reference evidence="7" key="1">
    <citation type="submission" date="2017-09" db="EMBL/GenBank/DDBJ databases">
        <title>Depth-based differentiation of microbial function through sediment-hosted aquifers and enrichment of novel symbionts in the deep terrestrial subsurface.</title>
        <authorList>
            <person name="Probst A.J."/>
            <person name="Ladd B."/>
            <person name="Jarett J.K."/>
            <person name="Geller-Mcgrath D.E."/>
            <person name="Sieber C.M.K."/>
            <person name="Emerson J.B."/>
            <person name="Anantharaman K."/>
            <person name="Thomas B.C."/>
            <person name="Malmstrom R."/>
            <person name="Stieglmeier M."/>
            <person name="Klingl A."/>
            <person name="Woyke T."/>
            <person name="Ryan C.M."/>
            <person name="Banfield J.F."/>
        </authorList>
    </citation>
    <scope>NUCLEOTIDE SEQUENCE [LARGE SCALE GENOMIC DNA]</scope>
</reference>
<dbReference type="InterPro" id="IPR036565">
    <property type="entry name" value="Mur-like_cat_sf"/>
</dbReference>
<keyword evidence="1" id="KW-0436">Ligase</keyword>
<dbReference type="InterPro" id="IPR004101">
    <property type="entry name" value="Mur_ligase_C"/>
</dbReference>
<evidence type="ECO:0000313" key="6">
    <source>
        <dbReference type="EMBL" id="PJE74090.1"/>
    </source>
</evidence>
<dbReference type="GO" id="GO:0016881">
    <property type="term" value="F:acid-amino acid ligase activity"/>
    <property type="evidence" value="ECO:0007669"/>
    <property type="project" value="InterPro"/>
</dbReference>
<evidence type="ECO:0000259" key="4">
    <source>
        <dbReference type="Pfam" id="PF02875"/>
    </source>
</evidence>
<feature type="domain" description="Mur ligase central" evidence="5">
    <location>
        <begin position="31"/>
        <end position="252"/>
    </location>
</feature>
<accession>A0A2M8LBT8</accession>
<evidence type="ECO:0000256" key="1">
    <source>
        <dbReference type="ARBA" id="ARBA00022598"/>
    </source>
</evidence>
<evidence type="ECO:0008006" key="8">
    <source>
        <dbReference type="Google" id="ProtNLM"/>
    </source>
</evidence>
<dbReference type="InterPro" id="IPR013221">
    <property type="entry name" value="Mur_ligase_cen"/>
</dbReference>